<protein>
    <submittedName>
        <fullName evidence="4">Putative membrane anchor opy2</fullName>
    </submittedName>
</protein>
<dbReference type="OrthoDB" id="2402916at2759"/>
<feature type="domain" description="Membrane anchor Opy2 N-terminal" evidence="3">
    <location>
        <begin position="12"/>
        <end position="46"/>
    </location>
</feature>
<gene>
    <name evidence="4" type="ORF">UCRPC4_g03580</name>
</gene>
<keyword evidence="2" id="KW-1133">Transmembrane helix</keyword>
<keyword evidence="2" id="KW-0472">Membrane</keyword>
<feature type="region of interest" description="Disordered" evidence="1">
    <location>
        <begin position="311"/>
        <end position="433"/>
    </location>
</feature>
<dbReference type="EMBL" id="LCWF01000083">
    <property type="protein sequence ID" value="KKY21629.1"/>
    <property type="molecule type" value="Genomic_DNA"/>
</dbReference>
<reference evidence="4 5" key="2">
    <citation type="submission" date="2015-05" db="EMBL/GenBank/DDBJ databases">
        <authorList>
            <person name="Morales-Cruz A."/>
            <person name="Amrine K.C."/>
            <person name="Cantu D."/>
        </authorList>
    </citation>
    <scope>NUCLEOTIDE SEQUENCE [LARGE SCALE GENOMIC DNA]</scope>
    <source>
        <strain evidence="4">UCRPC4</strain>
    </source>
</reference>
<evidence type="ECO:0000259" key="3">
    <source>
        <dbReference type="Pfam" id="PF09463"/>
    </source>
</evidence>
<evidence type="ECO:0000313" key="4">
    <source>
        <dbReference type="EMBL" id="KKY21629.1"/>
    </source>
</evidence>
<evidence type="ECO:0000256" key="1">
    <source>
        <dbReference type="SAM" id="MobiDB-lite"/>
    </source>
</evidence>
<feature type="transmembrane region" description="Helical" evidence="2">
    <location>
        <begin position="62"/>
        <end position="84"/>
    </location>
</feature>
<feature type="compositionally biased region" description="Polar residues" evidence="1">
    <location>
        <begin position="367"/>
        <end position="380"/>
    </location>
</feature>
<organism evidence="4 5">
    <name type="scientific">Phaeomoniella chlamydospora</name>
    <name type="common">Phaeoacremonium chlamydosporum</name>
    <dbReference type="NCBI Taxonomy" id="158046"/>
    <lineage>
        <taxon>Eukaryota</taxon>
        <taxon>Fungi</taxon>
        <taxon>Dikarya</taxon>
        <taxon>Ascomycota</taxon>
        <taxon>Pezizomycotina</taxon>
        <taxon>Eurotiomycetes</taxon>
        <taxon>Chaetothyriomycetidae</taxon>
        <taxon>Phaeomoniellales</taxon>
        <taxon>Phaeomoniellaceae</taxon>
        <taxon>Phaeomoniella</taxon>
    </lineage>
</organism>
<evidence type="ECO:0000313" key="5">
    <source>
        <dbReference type="Proteomes" id="UP000053317"/>
    </source>
</evidence>
<accession>A0A0G2EGS0</accession>
<dbReference type="InterPro" id="IPR018571">
    <property type="entry name" value="Membrane_anchor_Opy2_N"/>
</dbReference>
<comment type="caution">
    <text evidence="4">The sequence shown here is derived from an EMBL/GenBank/DDBJ whole genome shotgun (WGS) entry which is preliminary data.</text>
</comment>
<sequence>MDFAGHQLFRRCVQCPSETPSCPSCASDETCTLIASSCDSCASTICSKVSESSTEHKKSAPAGAIAGAVIGGVFVIALAVFLVWRFFIRDRRKQWDAQPWTNVDDGFEKRSTIGQHREARQSVRSVHSIASTVLTRASNVIQIAYIPGVTNRSPPDTPGTLVPPVPPLPLATVNSTATSPSFDQEQHFFLPGDIRDSTWSGYSDMTRASISPSLARSSVATTIYRNNAIVSPIPAQQALRGRAAVVSVKSGSTTPTLAESQRTVTPPMPANAAQIAMSGSSIVARTMVPKPIQVKKSNSGTSIPTLANLKAKAAENKSPPARLETSDETSSNEVDPKQNRKSVIANERSGRRSDAVTVIEDSPAQGGLNSTARASSSGTNHGHKKSESLQFLIEEAMNRAAKDPRQATLDNTNETEKKDGGPFSDANELKENL</sequence>
<keyword evidence="2" id="KW-0812">Transmembrane</keyword>
<proteinExistence type="predicted"/>
<dbReference type="AlphaFoldDB" id="A0A0G2EGS0"/>
<dbReference type="Proteomes" id="UP000053317">
    <property type="component" value="Unassembled WGS sequence"/>
</dbReference>
<reference evidence="4 5" key="1">
    <citation type="submission" date="2015-05" db="EMBL/GenBank/DDBJ databases">
        <title>Distinctive expansion of gene families associated with plant cell wall degradation and secondary metabolism in the genomes of grapevine trunk pathogens.</title>
        <authorList>
            <person name="Lawrence D.P."/>
            <person name="Travadon R."/>
            <person name="Rolshausen P.E."/>
            <person name="Baumgartner K."/>
        </authorList>
    </citation>
    <scope>NUCLEOTIDE SEQUENCE [LARGE SCALE GENOMIC DNA]</scope>
    <source>
        <strain evidence="4">UCRPC4</strain>
    </source>
</reference>
<feature type="compositionally biased region" description="Basic and acidic residues" evidence="1">
    <location>
        <begin position="396"/>
        <end position="405"/>
    </location>
</feature>
<evidence type="ECO:0000256" key="2">
    <source>
        <dbReference type="SAM" id="Phobius"/>
    </source>
</evidence>
<name>A0A0G2EGS0_PHACM</name>
<keyword evidence="5" id="KW-1185">Reference proteome</keyword>
<dbReference type="Pfam" id="PF09463">
    <property type="entry name" value="Opy2"/>
    <property type="match status" value="1"/>
</dbReference>